<dbReference type="GO" id="GO:0008270">
    <property type="term" value="F:zinc ion binding"/>
    <property type="evidence" value="ECO:0007669"/>
    <property type="project" value="InterPro"/>
</dbReference>
<dbReference type="Proteomes" id="UP001243330">
    <property type="component" value="Unassembled WGS sequence"/>
</dbReference>
<dbReference type="SUPFAM" id="SSF57701">
    <property type="entry name" value="Zn2/Cys6 DNA-binding domain"/>
    <property type="match status" value="1"/>
</dbReference>
<dbReference type="InterPro" id="IPR001138">
    <property type="entry name" value="Zn2Cys6_DnaBD"/>
</dbReference>
<evidence type="ECO:0000313" key="5">
    <source>
        <dbReference type="Proteomes" id="UP001243330"/>
    </source>
</evidence>
<dbReference type="SMART" id="SM00066">
    <property type="entry name" value="GAL4"/>
    <property type="match status" value="1"/>
</dbReference>
<dbReference type="InterPro" id="IPR036864">
    <property type="entry name" value="Zn2-C6_fun-type_DNA-bd_sf"/>
</dbReference>
<keyword evidence="5" id="KW-1185">Reference proteome</keyword>
<reference evidence="4" key="1">
    <citation type="submission" date="2023-01" db="EMBL/GenBank/DDBJ databases">
        <title>Colletotrichum chrysophilum M932 genome sequence.</title>
        <authorList>
            <person name="Baroncelli R."/>
        </authorList>
    </citation>
    <scope>NUCLEOTIDE SEQUENCE</scope>
    <source>
        <strain evidence="4">M932</strain>
    </source>
</reference>
<evidence type="ECO:0000259" key="3">
    <source>
        <dbReference type="PROSITE" id="PS50048"/>
    </source>
</evidence>
<feature type="region of interest" description="Disordered" evidence="2">
    <location>
        <begin position="81"/>
        <end position="109"/>
    </location>
</feature>
<dbReference type="PROSITE" id="PS50048">
    <property type="entry name" value="ZN2_CY6_FUNGAL_2"/>
    <property type="match status" value="1"/>
</dbReference>
<dbReference type="EMBL" id="JAQOWY010000843">
    <property type="protein sequence ID" value="KAK1838373.1"/>
    <property type="molecule type" value="Genomic_DNA"/>
</dbReference>
<organism evidence="4 5">
    <name type="scientific">Colletotrichum chrysophilum</name>
    <dbReference type="NCBI Taxonomy" id="1836956"/>
    <lineage>
        <taxon>Eukaryota</taxon>
        <taxon>Fungi</taxon>
        <taxon>Dikarya</taxon>
        <taxon>Ascomycota</taxon>
        <taxon>Pezizomycotina</taxon>
        <taxon>Sordariomycetes</taxon>
        <taxon>Hypocreomycetidae</taxon>
        <taxon>Glomerellales</taxon>
        <taxon>Glomerellaceae</taxon>
        <taxon>Colletotrichum</taxon>
        <taxon>Colletotrichum gloeosporioides species complex</taxon>
    </lineage>
</organism>
<evidence type="ECO:0000256" key="2">
    <source>
        <dbReference type="SAM" id="MobiDB-lite"/>
    </source>
</evidence>
<dbReference type="CDD" id="cd00067">
    <property type="entry name" value="GAL4"/>
    <property type="match status" value="1"/>
</dbReference>
<comment type="caution">
    <text evidence="4">The sequence shown here is derived from an EMBL/GenBank/DDBJ whole genome shotgun (WGS) entry which is preliminary data.</text>
</comment>
<gene>
    <name evidence="4" type="ORF">CCHR01_19005</name>
</gene>
<accession>A0AAD8ZZ13</accession>
<dbReference type="PANTHER" id="PTHR37534:SF46">
    <property type="entry name" value="ZN(II)2CYS6 TRANSCRIPTION FACTOR (EUROFUNG)"/>
    <property type="match status" value="1"/>
</dbReference>
<dbReference type="Gene3D" id="4.10.240.10">
    <property type="entry name" value="Zn(2)-C6 fungal-type DNA-binding domain"/>
    <property type="match status" value="1"/>
</dbReference>
<evidence type="ECO:0000256" key="1">
    <source>
        <dbReference type="ARBA" id="ARBA00023242"/>
    </source>
</evidence>
<dbReference type="Pfam" id="PF00172">
    <property type="entry name" value="Zn_clus"/>
    <property type="match status" value="1"/>
</dbReference>
<evidence type="ECO:0000313" key="4">
    <source>
        <dbReference type="EMBL" id="KAK1838373.1"/>
    </source>
</evidence>
<name>A0AAD8ZZ13_9PEZI</name>
<sequence length="262" mass="29544">MLQDMADRASRRWSRSTNGCVTCVRSKVKCSENRPVCQRCSRLQRHCEWREHRVPLRERRRGFGSLKSRLQYVPPPILPSHNTASHDAHFTSASDESPGVWGSSPSETAVEATESMATTHLVLNRTAHIAEQATMTNASRNAVAPHLSILNARHIPSRCSILFGPLEQDALYFFENVFSKLSPKTFLWSKLAIVLHHAYDDAIIMHLLLASCLGAVARGHSDHLVLRTAKSHFTRGTTYFVDRMKTFHTTTAKLSWLFGCYS</sequence>
<proteinExistence type="predicted"/>
<dbReference type="PANTHER" id="PTHR37534">
    <property type="entry name" value="TRANSCRIPTIONAL ACTIVATOR PROTEIN UGA3"/>
    <property type="match status" value="1"/>
</dbReference>
<keyword evidence="1" id="KW-0539">Nucleus</keyword>
<dbReference type="GO" id="GO:0000981">
    <property type="term" value="F:DNA-binding transcription factor activity, RNA polymerase II-specific"/>
    <property type="evidence" value="ECO:0007669"/>
    <property type="project" value="InterPro"/>
</dbReference>
<feature type="domain" description="Zn(2)-C6 fungal-type" evidence="3">
    <location>
        <begin position="19"/>
        <end position="49"/>
    </location>
</feature>
<dbReference type="AlphaFoldDB" id="A0AAD8ZZ13"/>
<protein>
    <recommendedName>
        <fullName evidence="3">Zn(2)-C6 fungal-type domain-containing protein</fullName>
    </recommendedName>
</protein>